<feature type="region of interest" description="Disordered" evidence="1">
    <location>
        <begin position="1"/>
        <end position="23"/>
    </location>
</feature>
<evidence type="ECO:0000313" key="2">
    <source>
        <dbReference type="EMBL" id="GLB87163.1"/>
    </source>
</evidence>
<dbReference type="AlphaFoldDB" id="A0AA37Q2N1"/>
<organism evidence="2 3">
    <name type="scientific">Mycobacterium kiyosense</name>
    <dbReference type="NCBI Taxonomy" id="2871094"/>
    <lineage>
        <taxon>Bacteria</taxon>
        <taxon>Bacillati</taxon>
        <taxon>Actinomycetota</taxon>
        <taxon>Actinomycetes</taxon>
        <taxon>Mycobacteriales</taxon>
        <taxon>Mycobacteriaceae</taxon>
        <taxon>Mycobacterium</taxon>
    </lineage>
</organism>
<proteinExistence type="predicted"/>
<protein>
    <submittedName>
        <fullName evidence="2">Uncharacterized protein</fullName>
    </submittedName>
</protein>
<comment type="caution">
    <text evidence="2">The sequence shown here is derived from an EMBL/GenBank/DDBJ whole genome shotgun (WGS) entry which is preliminary data.</text>
</comment>
<sequence>MDPTPPGSSLLSAGSRGSHSPTRNVLILPKDSAWFRLAAQILETRSRADGLAPAARALHFVTVTY</sequence>
<evidence type="ECO:0000313" key="3">
    <source>
        <dbReference type="Proteomes" id="UP001165663"/>
    </source>
</evidence>
<feature type="compositionally biased region" description="Low complexity" evidence="1">
    <location>
        <begin position="7"/>
        <end position="20"/>
    </location>
</feature>
<accession>A0AA37Q2N1</accession>
<dbReference type="Proteomes" id="UP001165663">
    <property type="component" value="Unassembled WGS sequence"/>
</dbReference>
<dbReference type="EMBL" id="BRXE01000407">
    <property type="protein sequence ID" value="GLB87163.1"/>
    <property type="molecule type" value="Genomic_DNA"/>
</dbReference>
<reference evidence="2" key="1">
    <citation type="submission" date="2022-07" db="EMBL/GenBank/DDBJ databases">
        <title>Mycobacterium kiyosense sp. nov., scotochromogenic slow-glowing species isolated from respiratory specimens.</title>
        <authorList>
            <person name="Fukano H."/>
            <person name="Kazumi Y."/>
            <person name="Sakagami N."/>
            <person name="Ato M."/>
            <person name="Mitarai S."/>
            <person name="Hoshino Y."/>
        </authorList>
    </citation>
    <scope>NUCLEOTIDE SEQUENCE</scope>
    <source>
        <strain evidence="2">SRL2020-028</strain>
    </source>
</reference>
<gene>
    <name evidence="2" type="ORF">SRL2020028_64190</name>
</gene>
<evidence type="ECO:0000256" key="1">
    <source>
        <dbReference type="SAM" id="MobiDB-lite"/>
    </source>
</evidence>
<name>A0AA37Q2N1_9MYCO</name>